<evidence type="ECO:0000313" key="3">
    <source>
        <dbReference type="Proteomes" id="UP000466586"/>
    </source>
</evidence>
<gene>
    <name evidence="2" type="ORF">GS399_01115</name>
</gene>
<dbReference type="CDD" id="cd00093">
    <property type="entry name" value="HTH_XRE"/>
    <property type="match status" value="1"/>
</dbReference>
<evidence type="ECO:0000259" key="1">
    <source>
        <dbReference type="Pfam" id="PF01381"/>
    </source>
</evidence>
<evidence type="ECO:0000313" key="2">
    <source>
        <dbReference type="EMBL" id="MXV49556.1"/>
    </source>
</evidence>
<dbReference type="SUPFAM" id="SSF47413">
    <property type="entry name" value="lambda repressor-like DNA-binding domains"/>
    <property type="match status" value="1"/>
</dbReference>
<accession>A0A7K1Y4Q0</accession>
<proteinExistence type="predicted"/>
<dbReference type="InterPro" id="IPR001387">
    <property type="entry name" value="Cro/C1-type_HTH"/>
</dbReference>
<name>A0A7K1Y4Q0_9SPHI</name>
<dbReference type="EMBL" id="WVHT01000001">
    <property type="protein sequence ID" value="MXV49556.1"/>
    <property type="molecule type" value="Genomic_DNA"/>
</dbReference>
<dbReference type="GO" id="GO:0003677">
    <property type="term" value="F:DNA binding"/>
    <property type="evidence" value="ECO:0007669"/>
    <property type="project" value="InterPro"/>
</dbReference>
<dbReference type="AlphaFoldDB" id="A0A7K1Y4Q0"/>
<dbReference type="RefSeq" id="WP_160842679.1">
    <property type="nucleotide sequence ID" value="NZ_WVHT01000001.1"/>
</dbReference>
<dbReference type="Pfam" id="PF01381">
    <property type="entry name" value="HTH_3"/>
    <property type="match status" value="1"/>
</dbReference>
<keyword evidence="3" id="KW-1185">Reference proteome</keyword>
<feature type="domain" description="HTH cro/C1-type" evidence="1">
    <location>
        <begin position="10"/>
        <end position="49"/>
    </location>
</feature>
<sequence length="118" mass="14124">MEKHYGQLVEYRIRKNGYSITDLAKTMGVNRRSIYNWFNQRYLKTDIIYRIGCAIRHDFSQDFPEFFVSEDFSSMNKPYQGFFCSDLQASENWKTKYITLLEKYNELLVRGKQVATFA</sequence>
<protein>
    <submittedName>
        <fullName evidence="2">Helix-turn-helix domain-containing protein</fullName>
    </submittedName>
</protein>
<organism evidence="2 3">
    <name type="scientific">Hufsiella arboris</name>
    <dbReference type="NCBI Taxonomy" id="2695275"/>
    <lineage>
        <taxon>Bacteria</taxon>
        <taxon>Pseudomonadati</taxon>
        <taxon>Bacteroidota</taxon>
        <taxon>Sphingobacteriia</taxon>
        <taxon>Sphingobacteriales</taxon>
        <taxon>Sphingobacteriaceae</taxon>
        <taxon>Hufsiella</taxon>
    </lineage>
</organism>
<dbReference type="Proteomes" id="UP000466586">
    <property type="component" value="Unassembled WGS sequence"/>
</dbReference>
<comment type="caution">
    <text evidence="2">The sequence shown here is derived from an EMBL/GenBank/DDBJ whole genome shotgun (WGS) entry which is preliminary data.</text>
</comment>
<reference evidence="2 3" key="1">
    <citation type="submission" date="2019-11" db="EMBL/GenBank/DDBJ databases">
        <title>Pedobacter sp. HMF7647 Genome sequencing and assembly.</title>
        <authorList>
            <person name="Kang H."/>
            <person name="Kim H."/>
            <person name="Joh K."/>
        </authorList>
    </citation>
    <scope>NUCLEOTIDE SEQUENCE [LARGE SCALE GENOMIC DNA]</scope>
    <source>
        <strain evidence="2 3">HMF7647</strain>
    </source>
</reference>
<dbReference type="InterPro" id="IPR010982">
    <property type="entry name" value="Lambda_DNA-bd_dom_sf"/>
</dbReference>